<name>J9ABS0_WUCBA</name>
<protein>
    <submittedName>
        <fullName evidence="1">Uncharacterized protein</fullName>
    </submittedName>
</protein>
<evidence type="ECO:0000313" key="2">
    <source>
        <dbReference type="Proteomes" id="UP000004810"/>
    </source>
</evidence>
<dbReference type="AlphaFoldDB" id="J9ABS0"/>
<dbReference type="Proteomes" id="UP000004810">
    <property type="component" value="Unassembled WGS sequence"/>
</dbReference>
<organism evidence="1 2">
    <name type="scientific">Wuchereria bancrofti</name>
    <dbReference type="NCBI Taxonomy" id="6293"/>
    <lineage>
        <taxon>Eukaryota</taxon>
        <taxon>Metazoa</taxon>
        <taxon>Ecdysozoa</taxon>
        <taxon>Nematoda</taxon>
        <taxon>Chromadorea</taxon>
        <taxon>Rhabditida</taxon>
        <taxon>Spirurina</taxon>
        <taxon>Spiruromorpha</taxon>
        <taxon>Filarioidea</taxon>
        <taxon>Onchocercidae</taxon>
        <taxon>Wuchereria</taxon>
    </lineage>
</organism>
<evidence type="ECO:0000313" key="1">
    <source>
        <dbReference type="EMBL" id="EJW71440.1"/>
    </source>
</evidence>
<accession>J9ABS0</accession>
<dbReference type="EMBL" id="ADBV01018593">
    <property type="protein sequence ID" value="EJW71440.1"/>
    <property type="molecule type" value="Genomic_DNA"/>
</dbReference>
<sequence length="56" mass="7168">MISQMLEFNEEEQFEFRFMPRRNRWLRKHRKNFILLIQISRNSFEGWFKKTELMIS</sequence>
<feature type="non-terminal residue" evidence="1">
    <location>
        <position position="56"/>
    </location>
</feature>
<reference evidence="2" key="1">
    <citation type="submission" date="2012-08" db="EMBL/GenBank/DDBJ databases">
        <title>The Genome Sequence of Wuchereria bancrofti.</title>
        <authorList>
            <person name="Nutman T.B."/>
            <person name="Fink D.L."/>
            <person name="Russ C."/>
            <person name="Young S."/>
            <person name="Zeng Q."/>
            <person name="Koehrsen M."/>
            <person name="Alvarado L."/>
            <person name="Berlin A."/>
            <person name="Chapman S.B."/>
            <person name="Chen Z."/>
            <person name="Freedman E."/>
            <person name="Gellesch M."/>
            <person name="Goldberg J."/>
            <person name="Griggs A."/>
            <person name="Gujja S."/>
            <person name="Heilman E.R."/>
            <person name="Heiman D."/>
            <person name="Hepburn T."/>
            <person name="Howarth C."/>
            <person name="Jen D."/>
            <person name="Larson L."/>
            <person name="Lewis B."/>
            <person name="Mehta T."/>
            <person name="Park D."/>
            <person name="Pearson M."/>
            <person name="Roberts A."/>
            <person name="Saif S."/>
            <person name="Shea T."/>
            <person name="Shenoy N."/>
            <person name="Sisk P."/>
            <person name="Stolte C."/>
            <person name="Sykes S."/>
            <person name="Walk T."/>
            <person name="White J."/>
            <person name="Yandava C."/>
            <person name="Haas B."/>
            <person name="Henn M.R."/>
            <person name="Nusbaum C."/>
            <person name="Birren B."/>
        </authorList>
    </citation>
    <scope>NUCLEOTIDE SEQUENCE [LARGE SCALE GENOMIC DNA]</scope>
    <source>
        <strain evidence="2">NA</strain>
    </source>
</reference>
<gene>
    <name evidence="1" type="ORF">WUBG_17653</name>
</gene>
<comment type="caution">
    <text evidence="1">The sequence shown here is derived from an EMBL/GenBank/DDBJ whole genome shotgun (WGS) entry which is preliminary data.</text>
</comment>
<proteinExistence type="predicted"/>